<comment type="similarity">
    <text evidence="1 7">Belongs to the annexin family.</text>
</comment>
<gene>
    <name evidence="8" type="ORF">MAR_029421</name>
</gene>
<evidence type="ECO:0000256" key="4">
    <source>
        <dbReference type="ARBA" id="ARBA00023216"/>
    </source>
</evidence>
<accession>A0ABY7DID2</accession>
<evidence type="ECO:0000256" key="1">
    <source>
        <dbReference type="ARBA" id="ARBA00007831"/>
    </source>
</evidence>
<comment type="domain">
    <text evidence="7">A pair of annexin repeats may form one binding site for calcium and phospholipid.</text>
</comment>
<dbReference type="SUPFAM" id="SSF47874">
    <property type="entry name" value="Annexin"/>
    <property type="match status" value="2"/>
</dbReference>
<dbReference type="EMBL" id="CP111013">
    <property type="protein sequence ID" value="WAQ96731.1"/>
    <property type="molecule type" value="Genomic_DNA"/>
</dbReference>
<keyword evidence="4 7" id="KW-0041">Annexin</keyword>
<keyword evidence="9" id="KW-1185">Reference proteome</keyword>
<sequence>MSNYPPSFGSFQGYGGYGNFNPRNSGPPPPPMGMGMGMGMGMSMGMGMGMGMGAFQQSAYNNQSGFNFQMNMGGGQPGFGCPAMQQMSQNYPMGNMPPPPAPPMPQSYSNVPQMQQQHDLEMQRHIYQQMGFRAPKAQAQPAPEDDMEQAKVVVTEEPEDSGNDIDEEVKQRFRSMFVEELMRRYQISGTLEMVQGTVGPLIKYPEDDIVVNFYREERDTELKDQEWDPEADCEYLRAAMKGLGTDESIITHIVSTRSNSQRQRLKEMFKTMYGRDLIEDIKSELSGDYKDAILACFVSPAYYDAKAVKKAIYGLGTDELALIEILMTRTNQQIKEMKSVYGEVARPDKKTRATLLEDDIKGDTSGYFKKLLISAAQFTVARPDEVTYETQIEDDLKGDTSGDFQRLLVSCAQGNRYEISRERLDNAVEEIINQNGDGTGMYQLADLKKAQRDAKRLFEAGEDRWGTDEETFNLIFATRDFYQLRETYKQYVKITQADIRHAVDSETSGSYKKGLMAVAQSIMNRPKYFAERLVKAMKGLGTDEDTLIRIIASRSEIDMVQIKAEFLELTKKTLFRYIEHDTSFNFKKILQALVGRD</sequence>
<dbReference type="Proteomes" id="UP001164746">
    <property type="component" value="Chromosome 2"/>
</dbReference>
<comment type="function">
    <text evidence="6">Calcium/phospholipid-binding protein which promotes membrane fusion and is involved in exocytosis.</text>
</comment>
<dbReference type="PANTHER" id="PTHR10502">
    <property type="entry name" value="ANNEXIN"/>
    <property type="match status" value="1"/>
</dbReference>
<protein>
    <recommendedName>
        <fullName evidence="7">Annexin</fullName>
    </recommendedName>
</protein>
<dbReference type="PROSITE" id="PS00223">
    <property type="entry name" value="ANNEXIN_1"/>
    <property type="match status" value="1"/>
</dbReference>
<keyword evidence="3 7" id="KW-0106">Calcium</keyword>
<keyword evidence="5 7" id="KW-0111">Calcium/phospholipid-binding</keyword>
<dbReference type="PROSITE" id="PS51897">
    <property type="entry name" value="ANNEXIN_2"/>
    <property type="match status" value="4"/>
</dbReference>
<dbReference type="Gene3D" id="1.10.220.10">
    <property type="entry name" value="Annexin"/>
    <property type="match status" value="5"/>
</dbReference>
<name>A0ABY7DID2_MYAAR</name>
<evidence type="ECO:0000256" key="7">
    <source>
        <dbReference type="RuleBase" id="RU003540"/>
    </source>
</evidence>
<organism evidence="8 9">
    <name type="scientific">Mya arenaria</name>
    <name type="common">Soft-shell clam</name>
    <dbReference type="NCBI Taxonomy" id="6604"/>
    <lineage>
        <taxon>Eukaryota</taxon>
        <taxon>Metazoa</taxon>
        <taxon>Spiralia</taxon>
        <taxon>Lophotrochozoa</taxon>
        <taxon>Mollusca</taxon>
        <taxon>Bivalvia</taxon>
        <taxon>Autobranchia</taxon>
        <taxon>Heteroconchia</taxon>
        <taxon>Euheterodonta</taxon>
        <taxon>Imparidentia</taxon>
        <taxon>Neoheterodontei</taxon>
        <taxon>Myida</taxon>
        <taxon>Myoidea</taxon>
        <taxon>Myidae</taxon>
        <taxon>Mya</taxon>
    </lineage>
</organism>
<dbReference type="InterPro" id="IPR001464">
    <property type="entry name" value="Annexin"/>
</dbReference>
<dbReference type="InterPro" id="IPR018252">
    <property type="entry name" value="Annexin_repeat_CS"/>
</dbReference>
<evidence type="ECO:0000256" key="5">
    <source>
        <dbReference type="ARBA" id="ARBA00023302"/>
    </source>
</evidence>
<dbReference type="SMART" id="SM00335">
    <property type="entry name" value="ANX"/>
    <property type="match status" value="4"/>
</dbReference>
<dbReference type="Pfam" id="PF00191">
    <property type="entry name" value="Annexin"/>
    <property type="match status" value="4"/>
</dbReference>
<dbReference type="InterPro" id="IPR037104">
    <property type="entry name" value="Annexin_sf"/>
</dbReference>
<reference evidence="8" key="1">
    <citation type="submission" date="2022-11" db="EMBL/GenBank/DDBJ databases">
        <title>Centuries of genome instability and evolution in soft-shell clam transmissible cancer (bioRxiv).</title>
        <authorList>
            <person name="Hart S.F.M."/>
            <person name="Yonemitsu M.A."/>
            <person name="Giersch R.M."/>
            <person name="Beal B.F."/>
            <person name="Arriagada G."/>
            <person name="Davis B.W."/>
            <person name="Ostrander E.A."/>
            <person name="Goff S.P."/>
            <person name="Metzger M.J."/>
        </authorList>
    </citation>
    <scope>NUCLEOTIDE SEQUENCE</scope>
    <source>
        <strain evidence="8">MELC-2E11</strain>
        <tissue evidence="8">Siphon/mantle</tissue>
    </source>
</reference>
<evidence type="ECO:0000313" key="9">
    <source>
        <dbReference type="Proteomes" id="UP001164746"/>
    </source>
</evidence>
<dbReference type="InterPro" id="IPR018502">
    <property type="entry name" value="Annexin_repeat"/>
</dbReference>
<keyword evidence="2 7" id="KW-0677">Repeat</keyword>
<evidence type="ECO:0000313" key="8">
    <source>
        <dbReference type="EMBL" id="WAQ96731.1"/>
    </source>
</evidence>
<dbReference type="PANTHER" id="PTHR10502:SF239">
    <property type="entry name" value="ANNEXIN A7"/>
    <property type="match status" value="1"/>
</dbReference>
<dbReference type="PRINTS" id="PR00196">
    <property type="entry name" value="ANNEXIN"/>
</dbReference>
<evidence type="ECO:0000256" key="3">
    <source>
        <dbReference type="ARBA" id="ARBA00022837"/>
    </source>
</evidence>
<evidence type="ECO:0000256" key="6">
    <source>
        <dbReference type="ARBA" id="ARBA00037210"/>
    </source>
</evidence>
<evidence type="ECO:0000256" key="2">
    <source>
        <dbReference type="ARBA" id="ARBA00022737"/>
    </source>
</evidence>
<proteinExistence type="inferred from homology"/>